<dbReference type="PANTHER" id="PTHR31286">
    <property type="entry name" value="GLYCINE-RICH CELL WALL STRUCTURAL PROTEIN 1.8-LIKE"/>
    <property type="match status" value="1"/>
</dbReference>
<feature type="compositionally biased region" description="Polar residues" evidence="1">
    <location>
        <begin position="319"/>
        <end position="330"/>
    </location>
</feature>
<name>A0A835LW79_9MAGN</name>
<reference evidence="3 4" key="1">
    <citation type="submission" date="2020-10" db="EMBL/GenBank/DDBJ databases">
        <title>The Coptis chinensis genome and diversification of protoberbering-type alkaloids.</title>
        <authorList>
            <person name="Wang B."/>
            <person name="Shu S."/>
            <person name="Song C."/>
            <person name="Liu Y."/>
        </authorList>
    </citation>
    <scope>NUCLEOTIDE SEQUENCE [LARGE SCALE GENOMIC DNA]</scope>
    <source>
        <strain evidence="3">HL-2020</strain>
        <tissue evidence="3">Leaf</tissue>
    </source>
</reference>
<dbReference type="OrthoDB" id="851886at2759"/>
<dbReference type="AlphaFoldDB" id="A0A835LW79"/>
<dbReference type="Proteomes" id="UP000631114">
    <property type="component" value="Unassembled WGS sequence"/>
</dbReference>
<dbReference type="InterPro" id="IPR025558">
    <property type="entry name" value="DUF4283"/>
</dbReference>
<organism evidence="3 4">
    <name type="scientific">Coptis chinensis</name>
    <dbReference type="NCBI Taxonomy" id="261450"/>
    <lineage>
        <taxon>Eukaryota</taxon>
        <taxon>Viridiplantae</taxon>
        <taxon>Streptophyta</taxon>
        <taxon>Embryophyta</taxon>
        <taxon>Tracheophyta</taxon>
        <taxon>Spermatophyta</taxon>
        <taxon>Magnoliopsida</taxon>
        <taxon>Ranunculales</taxon>
        <taxon>Ranunculaceae</taxon>
        <taxon>Coptidoideae</taxon>
        <taxon>Coptis</taxon>
    </lineage>
</organism>
<evidence type="ECO:0000259" key="2">
    <source>
        <dbReference type="Pfam" id="PF14111"/>
    </source>
</evidence>
<dbReference type="InterPro" id="IPR040256">
    <property type="entry name" value="At4g02000-like"/>
</dbReference>
<evidence type="ECO:0000313" key="3">
    <source>
        <dbReference type="EMBL" id="KAF9610568.1"/>
    </source>
</evidence>
<gene>
    <name evidence="3" type="ORF">IFM89_023268</name>
</gene>
<proteinExistence type="predicted"/>
<keyword evidence="4" id="KW-1185">Reference proteome</keyword>
<dbReference type="Pfam" id="PF14111">
    <property type="entry name" value="DUF4283"/>
    <property type="match status" value="1"/>
</dbReference>
<evidence type="ECO:0000256" key="1">
    <source>
        <dbReference type="SAM" id="MobiDB-lite"/>
    </source>
</evidence>
<feature type="domain" description="DUF4283" evidence="2">
    <location>
        <begin position="135"/>
        <end position="216"/>
    </location>
</feature>
<accession>A0A835LW79</accession>
<comment type="caution">
    <text evidence="3">The sequence shown here is derived from an EMBL/GenBank/DDBJ whole genome shotgun (WGS) entry which is preliminary data.</text>
</comment>
<protein>
    <recommendedName>
        <fullName evidence="2">DUF4283 domain-containing protein</fullName>
    </recommendedName>
</protein>
<dbReference type="PANTHER" id="PTHR31286:SF180">
    <property type="entry name" value="OS10G0362600 PROTEIN"/>
    <property type="match status" value="1"/>
</dbReference>
<evidence type="ECO:0000313" key="4">
    <source>
        <dbReference type="Proteomes" id="UP000631114"/>
    </source>
</evidence>
<feature type="region of interest" description="Disordered" evidence="1">
    <location>
        <begin position="319"/>
        <end position="375"/>
    </location>
</feature>
<sequence>MSPQSNVLLTPTLRTSTSLVIDVVTELVSTLEVDDIVIVISEKEQEHYSYEKEVFYKTLDFLISTIWIRNGLASSSSFIYVPQTVEVTRAPITWSSLFSNRRSSSSVDDGKLEWFDISDVEDVVEIPTDILNIGTELWKDYLVGFFADKRIIFPLVKKTLERVWKTKASYEISTNRYPFYFKFLGSSDRKLVLEGGPLFVAGRIFMIKPWSEDLDIQNKSVGTLPICVKLHNISKQLWTKKGVSFIASRKRKPHCWDEATQKKQRLDFAKVCVEVPVNAKYLTSLKFKLGLGRDTTVTVEYVLKLLSCVNCSKFGNNATKCPQKSTSTTWIRRPTTTTTTPQEGGATGPPPTEAEQETATPMVVNSPTVPTEANA</sequence>
<feature type="compositionally biased region" description="Polar residues" evidence="1">
    <location>
        <begin position="357"/>
        <end position="375"/>
    </location>
</feature>
<dbReference type="EMBL" id="JADFTS010000004">
    <property type="protein sequence ID" value="KAF9610568.1"/>
    <property type="molecule type" value="Genomic_DNA"/>
</dbReference>
<feature type="compositionally biased region" description="Low complexity" evidence="1">
    <location>
        <begin position="334"/>
        <end position="344"/>
    </location>
</feature>